<comment type="caution">
    <text evidence="2">The sequence shown here is derived from an EMBL/GenBank/DDBJ whole genome shotgun (WGS) entry which is preliminary data.</text>
</comment>
<feature type="region of interest" description="Disordered" evidence="1">
    <location>
        <begin position="1"/>
        <end position="94"/>
    </location>
</feature>
<evidence type="ECO:0000313" key="2">
    <source>
        <dbReference type="EMBL" id="KAG5459871.1"/>
    </source>
</evidence>
<sequence>MLQRSAEREDMDAARDTERVITVASAAASATPSELSGPTPGSCGLPASAETLTEPSSAVGPAKGAIGDEPQAALPPPPHKAGLEAADDAESSPDAMWRRLMNECRIDRERLEVLCCLSEAVPEEVVSRRSCT</sequence>
<reference evidence="2 3" key="1">
    <citation type="journal article" name="Sci. Rep.">
        <title>Genome-scale phylogenetic analyses confirm Olpidium as the closest living zoosporic fungus to the non-flagellated, terrestrial fungi.</title>
        <authorList>
            <person name="Chang Y."/>
            <person name="Rochon D."/>
            <person name="Sekimoto S."/>
            <person name="Wang Y."/>
            <person name="Chovatia M."/>
            <person name="Sandor L."/>
            <person name="Salamov A."/>
            <person name="Grigoriev I.V."/>
            <person name="Stajich J.E."/>
            <person name="Spatafora J.W."/>
        </authorList>
    </citation>
    <scope>NUCLEOTIDE SEQUENCE [LARGE SCALE GENOMIC DNA]</scope>
    <source>
        <strain evidence="2">S191</strain>
    </source>
</reference>
<dbReference type="EMBL" id="JAEFCI010006158">
    <property type="protein sequence ID" value="KAG5459871.1"/>
    <property type="molecule type" value="Genomic_DNA"/>
</dbReference>
<gene>
    <name evidence="2" type="ORF">BJ554DRAFT_8155</name>
</gene>
<protein>
    <submittedName>
        <fullName evidence="2">Uncharacterized protein</fullName>
    </submittedName>
</protein>
<proteinExistence type="predicted"/>
<dbReference type="AlphaFoldDB" id="A0A8H7ZUX2"/>
<dbReference type="Proteomes" id="UP000673691">
    <property type="component" value="Unassembled WGS sequence"/>
</dbReference>
<evidence type="ECO:0000256" key="1">
    <source>
        <dbReference type="SAM" id="MobiDB-lite"/>
    </source>
</evidence>
<name>A0A8H7ZUX2_9FUNG</name>
<keyword evidence="3" id="KW-1185">Reference proteome</keyword>
<feature type="compositionally biased region" description="Basic and acidic residues" evidence="1">
    <location>
        <begin position="1"/>
        <end position="19"/>
    </location>
</feature>
<organism evidence="2 3">
    <name type="scientific">Olpidium bornovanus</name>
    <dbReference type="NCBI Taxonomy" id="278681"/>
    <lineage>
        <taxon>Eukaryota</taxon>
        <taxon>Fungi</taxon>
        <taxon>Fungi incertae sedis</taxon>
        <taxon>Olpidiomycota</taxon>
        <taxon>Olpidiomycotina</taxon>
        <taxon>Olpidiomycetes</taxon>
        <taxon>Olpidiales</taxon>
        <taxon>Olpidiaceae</taxon>
        <taxon>Olpidium</taxon>
    </lineage>
</organism>
<accession>A0A8H7ZUX2</accession>
<evidence type="ECO:0000313" key="3">
    <source>
        <dbReference type="Proteomes" id="UP000673691"/>
    </source>
</evidence>